<dbReference type="PANTHER" id="PTHR18911">
    <property type="entry name" value="CTCL TUMOR ANTIGEN HD-CL-01"/>
    <property type="match status" value="1"/>
</dbReference>
<dbReference type="InterPro" id="IPR038830">
    <property type="entry name" value="CCDC186"/>
</dbReference>
<feature type="region of interest" description="Disordered" evidence="2">
    <location>
        <begin position="339"/>
        <end position="360"/>
    </location>
</feature>
<evidence type="ECO:0000313" key="3">
    <source>
        <dbReference type="EMBL" id="KOB71720.1"/>
    </source>
</evidence>
<evidence type="ECO:0000256" key="2">
    <source>
        <dbReference type="SAM" id="MobiDB-lite"/>
    </source>
</evidence>
<dbReference type="PANTHER" id="PTHR18911:SF5">
    <property type="entry name" value="COILED-COIL DOMAIN-CONTAINING PROTEIN 186"/>
    <property type="match status" value="1"/>
</dbReference>
<evidence type="ECO:0000313" key="4">
    <source>
        <dbReference type="Proteomes" id="UP000037510"/>
    </source>
</evidence>
<feature type="compositionally biased region" description="Polar residues" evidence="2">
    <location>
        <begin position="1"/>
        <end position="13"/>
    </location>
</feature>
<accession>A0A0L7L8P1</accession>
<sequence length="488" mass="54423">MSEETSVNVTNLVDVNEFTKEKAANSEKSSDSGVETTEACSETFPASSDSETSPVKSISNYEIEFNPNPDNDVSPTIKSAETYSLRSSTTSIPITTSAEENRTSESTSAEGSPVKNDNTKELEQVATSNGAKNDEIADIKEINVPQYEQINLKHYLATSTAGVDHNPSQYTSLTTSCVNLDAHNHCQNDSKLTSSSISLNEHISSQKLTKPFSRSAEDISHIENTNHSVFSIANKDIDEEEILTQFAIQKKQANATQRIPESITQPVDARQTRIPKEILSQDIGSIVKNVHGMFSSVSGSLKYYTYRNVQKPAKTVKPIPNGKVMKDIFEDDTNEVVQNQKASPEELQISNEPNDQLKDEDLDPKSEVLRLQIESLERLLLEQRKENSCLTERVQQQIEELQERDQNYKDLEGQLDSMSKRVEQAEREKDAAVMRYASVECAAIEARRAAESARRAERAARAELDLLSGKLKSAHGEKQRIIQLYDDK</sequence>
<gene>
    <name evidence="3" type="ORF">OBRU01_11364</name>
</gene>
<keyword evidence="4" id="KW-1185">Reference proteome</keyword>
<keyword evidence="1" id="KW-0175">Coiled coil</keyword>
<dbReference type="EMBL" id="JTDY01002293">
    <property type="protein sequence ID" value="KOB71720.1"/>
    <property type="molecule type" value="Genomic_DNA"/>
</dbReference>
<organism evidence="3 4">
    <name type="scientific">Operophtera brumata</name>
    <name type="common">Winter moth</name>
    <name type="synonym">Phalaena brumata</name>
    <dbReference type="NCBI Taxonomy" id="104452"/>
    <lineage>
        <taxon>Eukaryota</taxon>
        <taxon>Metazoa</taxon>
        <taxon>Ecdysozoa</taxon>
        <taxon>Arthropoda</taxon>
        <taxon>Hexapoda</taxon>
        <taxon>Insecta</taxon>
        <taxon>Pterygota</taxon>
        <taxon>Neoptera</taxon>
        <taxon>Endopterygota</taxon>
        <taxon>Lepidoptera</taxon>
        <taxon>Glossata</taxon>
        <taxon>Ditrysia</taxon>
        <taxon>Geometroidea</taxon>
        <taxon>Geometridae</taxon>
        <taxon>Larentiinae</taxon>
        <taxon>Operophtera</taxon>
    </lineage>
</organism>
<protein>
    <submittedName>
        <fullName evidence="3">Putative oocyte-testis protein 1</fullName>
    </submittedName>
</protein>
<feature type="compositionally biased region" description="Low complexity" evidence="2">
    <location>
        <begin position="87"/>
        <end position="97"/>
    </location>
</feature>
<feature type="compositionally biased region" description="Polar residues" evidence="2">
    <location>
        <begin position="68"/>
        <end position="86"/>
    </location>
</feature>
<feature type="region of interest" description="Disordered" evidence="2">
    <location>
        <begin position="1"/>
        <end position="128"/>
    </location>
</feature>
<feature type="compositionally biased region" description="Basic and acidic residues" evidence="2">
    <location>
        <begin position="17"/>
        <end position="30"/>
    </location>
</feature>
<evidence type="ECO:0000256" key="1">
    <source>
        <dbReference type="SAM" id="Coils"/>
    </source>
</evidence>
<dbReference type="GO" id="GO:0005802">
    <property type="term" value="C:trans-Golgi network"/>
    <property type="evidence" value="ECO:0007669"/>
    <property type="project" value="TreeGrafter"/>
</dbReference>
<dbReference type="AlphaFoldDB" id="A0A0L7L8P1"/>
<proteinExistence type="predicted"/>
<dbReference type="STRING" id="104452.A0A0L7L8P1"/>
<comment type="caution">
    <text evidence="3">The sequence shown here is derived from an EMBL/GenBank/DDBJ whole genome shotgun (WGS) entry which is preliminary data.</text>
</comment>
<dbReference type="GO" id="GO:0031267">
    <property type="term" value="F:small GTPase binding"/>
    <property type="evidence" value="ECO:0007669"/>
    <property type="project" value="TreeGrafter"/>
</dbReference>
<feature type="compositionally biased region" description="Polar residues" evidence="2">
    <location>
        <begin position="339"/>
        <end position="354"/>
    </location>
</feature>
<feature type="coiled-coil region" evidence="1">
    <location>
        <begin position="366"/>
        <end position="442"/>
    </location>
</feature>
<feature type="compositionally biased region" description="Polar residues" evidence="2">
    <location>
        <begin position="31"/>
        <end position="60"/>
    </location>
</feature>
<reference evidence="3 4" key="1">
    <citation type="journal article" date="2015" name="Genome Biol. Evol.">
        <title>The genome of winter moth (Operophtera brumata) provides a genomic perspective on sexual dimorphism and phenology.</title>
        <authorList>
            <person name="Derks M.F."/>
            <person name="Smit S."/>
            <person name="Salis L."/>
            <person name="Schijlen E."/>
            <person name="Bossers A."/>
            <person name="Mateman C."/>
            <person name="Pijl A.S."/>
            <person name="de Ridder D."/>
            <person name="Groenen M.A."/>
            <person name="Visser M.E."/>
            <person name="Megens H.J."/>
        </authorList>
    </citation>
    <scope>NUCLEOTIDE SEQUENCE [LARGE SCALE GENOMIC DNA]</scope>
    <source>
        <strain evidence="3">WM2013NL</strain>
        <tissue evidence="3">Head and thorax</tissue>
    </source>
</reference>
<feature type="non-terminal residue" evidence="3">
    <location>
        <position position="488"/>
    </location>
</feature>
<dbReference type="Proteomes" id="UP000037510">
    <property type="component" value="Unassembled WGS sequence"/>
</dbReference>
<name>A0A0L7L8P1_OPEBR</name>
<dbReference type="GO" id="GO:0099518">
    <property type="term" value="P:vesicle cytoskeletal trafficking"/>
    <property type="evidence" value="ECO:0007669"/>
    <property type="project" value="TreeGrafter"/>
</dbReference>